<comment type="subcellular location">
    <subcellularLocation>
        <location evidence="11">Cytoplasm</location>
    </subcellularLocation>
</comment>
<sequence length="326" mass="35923">MLLHVLSHSIFITNYTLPRPFMKKPPFDTPPSDPAEDADAGVTSRLASLARQVRMLRAQRGMTRKQLAAQSSVSLPYLARVEAGTGNVSLAVLHKLAEALNVGIETLVAERSIHDGDLLILIEYLRQQSPEVLSRLRRQLVVPVSADAGRMGRRIALIGLRGAGKSTLGPQLAQAIGAPFIELDKEVEREAGIAIGEVITLYGQAAMRRIERQCIERIIGEHEHVVLATGGGIVSEAPTFERVLRAFRTVWLRARPEVHFQRVMQQNDARIATEALRNEALDHIHRMLDARESLYRLADITLDTSDITPEAALADLQARLSPARAA</sequence>
<comment type="catalytic activity">
    <reaction evidence="10 11">
        <text>shikimate + ATP = 3-phosphoshikimate + ADP + H(+)</text>
        <dbReference type="Rhea" id="RHEA:13121"/>
        <dbReference type="ChEBI" id="CHEBI:15378"/>
        <dbReference type="ChEBI" id="CHEBI:30616"/>
        <dbReference type="ChEBI" id="CHEBI:36208"/>
        <dbReference type="ChEBI" id="CHEBI:145989"/>
        <dbReference type="ChEBI" id="CHEBI:456216"/>
        <dbReference type="EC" id="2.7.1.71"/>
    </reaction>
</comment>
<comment type="function">
    <text evidence="11">Catalyzes the specific phosphorylation of the 3-hydroxyl group of shikimic acid using ATP as a cosubstrate.</text>
</comment>
<dbReference type="NCBIfam" id="NF006015">
    <property type="entry name" value="PRK08154.1"/>
    <property type="match status" value="1"/>
</dbReference>
<dbReference type="GO" id="GO:0003677">
    <property type="term" value="F:DNA binding"/>
    <property type="evidence" value="ECO:0007669"/>
    <property type="project" value="InterPro"/>
</dbReference>
<evidence type="ECO:0000256" key="10">
    <source>
        <dbReference type="ARBA" id="ARBA00048567"/>
    </source>
</evidence>
<evidence type="ECO:0000256" key="8">
    <source>
        <dbReference type="ARBA" id="ARBA00022840"/>
    </source>
</evidence>
<comment type="caution">
    <text evidence="11">Lacks conserved residue(s) required for the propagation of feature annotation.</text>
</comment>
<name>A0A5E4S115_9BURK</name>
<proteinExistence type="inferred from homology"/>
<gene>
    <name evidence="11" type="primary">aroK</name>
    <name evidence="13" type="ORF">PAQ31011_00438</name>
</gene>
<dbReference type="EMBL" id="CABPSN010000001">
    <property type="protein sequence ID" value="VVD67779.1"/>
    <property type="molecule type" value="Genomic_DNA"/>
</dbReference>
<evidence type="ECO:0000256" key="2">
    <source>
        <dbReference type="ARBA" id="ARBA00006997"/>
    </source>
</evidence>
<evidence type="ECO:0000313" key="13">
    <source>
        <dbReference type="EMBL" id="VVD67779.1"/>
    </source>
</evidence>
<keyword evidence="14" id="KW-1185">Reference proteome</keyword>
<dbReference type="InterPro" id="IPR001387">
    <property type="entry name" value="Cro/C1-type_HTH"/>
</dbReference>
<evidence type="ECO:0000256" key="1">
    <source>
        <dbReference type="ARBA" id="ARBA00004842"/>
    </source>
</evidence>
<dbReference type="PANTHER" id="PTHR21087">
    <property type="entry name" value="SHIKIMATE KINASE"/>
    <property type="match status" value="1"/>
</dbReference>
<keyword evidence="11" id="KW-0460">Magnesium</keyword>
<dbReference type="CDD" id="cd00093">
    <property type="entry name" value="HTH_XRE"/>
    <property type="match status" value="1"/>
</dbReference>
<dbReference type="PANTHER" id="PTHR21087:SF16">
    <property type="entry name" value="SHIKIMATE KINASE 1, CHLOROPLASTIC"/>
    <property type="match status" value="1"/>
</dbReference>
<dbReference type="InterPro" id="IPR031322">
    <property type="entry name" value="Shikimate/glucono_kinase"/>
</dbReference>
<comment type="cofactor">
    <cofactor evidence="11">
        <name>Mg(2+)</name>
        <dbReference type="ChEBI" id="CHEBI:18420"/>
    </cofactor>
    <text evidence="11">Binds 1 Mg(2+) ion per subunit.</text>
</comment>
<protein>
    <recommendedName>
        <fullName evidence="3 11">Shikimate kinase</fullName>
        <shortName evidence="11">SK</shortName>
        <ecNumber evidence="3 11">2.7.1.71</ecNumber>
    </recommendedName>
</protein>
<accession>A0A5E4S115</accession>
<feature type="binding site" evidence="11">
    <location>
        <position position="184"/>
    </location>
    <ligand>
        <name>substrate</name>
    </ligand>
</feature>
<dbReference type="InterPro" id="IPR027417">
    <property type="entry name" value="P-loop_NTPase"/>
</dbReference>
<evidence type="ECO:0000256" key="11">
    <source>
        <dbReference type="HAMAP-Rule" id="MF_00109"/>
    </source>
</evidence>
<evidence type="ECO:0000256" key="5">
    <source>
        <dbReference type="ARBA" id="ARBA00022679"/>
    </source>
</evidence>
<keyword evidence="8 11" id="KW-0067">ATP-binding</keyword>
<evidence type="ECO:0000256" key="6">
    <source>
        <dbReference type="ARBA" id="ARBA00022741"/>
    </source>
</evidence>
<dbReference type="HAMAP" id="MF_00109">
    <property type="entry name" value="Shikimate_kinase"/>
    <property type="match status" value="1"/>
</dbReference>
<dbReference type="GO" id="GO:0009423">
    <property type="term" value="P:chorismate biosynthetic process"/>
    <property type="evidence" value="ECO:0007669"/>
    <property type="project" value="UniProtKB-UniRule"/>
</dbReference>
<feature type="domain" description="HTH cro/C1-type" evidence="12">
    <location>
        <begin position="53"/>
        <end position="107"/>
    </location>
</feature>
<comment type="similarity">
    <text evidence="2 11">Belongs to the shikimate kinase family.</text>
</comment>
<evidence type="ECO:0000313" key="14">
    <source>
        <dbReference type="Proteomes" id="UP000366819"/>
    </source>
</evidence>
<comment type="subunit">
    <text evidence="11">Monomer.</text>
</comment>
<dbReference type="InterPro" id="IPR000623">
    <property type="entry name" value="Shikimate_kinase/TSH1"/>
</dbReference>
<feature type="binding site" evidence="11">
    <location>
        <begin position="162"/>
        <end position="167"/>
    </location>
    <ligand>
        <name>ATP</name>
        <dbReference type="ChEBI" id="CHEBI:30616"/>
    </ligand>
</feature>
<dbReference type="Pfam" id="PF01381">
    <property type="entry name" value="HTH_3"/>
    <property type="match status" value="1"/>
</dbReference>
<evidence type="ECO:0000256" key="9">
    <source>
        <dbReference type="ARBA" id="ARBA00023141"/>
    </source>
</evidence>
<dbReference type="GO" id="GO:0005829">
    <property type="term" value="C:cytosol"/>
    <property type="evidence" value="ECO:0007669"/>
    <property type="project" value="TreeGrafter"/>
</dbReference>
<dbReference type="GO" id="GO:0000287">
    <property type="term" value="F:magnesium ion binding"/>
    <property type="evidence" value="ECO:0007669"/>
    <property type="project" value="UniProtKB-UniRule"/>
</dbReference>
<dbReference type="InterPro" id="IPR023000">
    <property type="entry name" value="Shikimate_kinase_CS"/>
</dbReference>
<keyword evidence="11" id="KW-0479">Metal-binding</keyword>
<dbReference type="Gene3D" id="3.40.50.300">
    <property type="entry name" value="P-loop containing nucleotide triphosphate hydrolases"/>
    <property type="match status" value="1"/>
</dbReference>
<dbReference type="Pfam" id="PF01202">
    <property type="entry name" value="SKI"/>
    <property type="match status" value="1"/>
</dbReference>
<dbReference type="PROSITE" id="PS50943">
    <property type="entry name" value="HTH_CROC1"/>
    <property type="match status" value="1"/>
</dbReference>
<keyword evidence="4 11" id="KW-0028">Amino-acid biosynthesis</keyword>
<dbReference type="GO" id="GO:0004765">
    <property type="term" value="F:shikimate kinase activity"/>
    <property type="evidence" value="ECO:0007669"/>
    <property type="project" value="UniProtKB-UniRule"/>
</dbReference>
<evidence type="ECO:0000256" key="7">
    <source>
        <dbReference type="ARBA" id="ARBA00022777"/>
    </source>
</evidence>
<dbReference type="SUPFAM" id="SSF47413">
    <property type="entry name" value="lambda repressor-like DNA-binding domains"/>
    <property type="match status" value="1"/>
</dbReference>
<dbReference type="CDD" id="cd00464">
    <property type="entry name" value="SK"/>
    <property type="match status" value="1"/>
</dbReference>
<keyword evidence="11" id="KW-0963">Cytoplasm</keyword>
<feature type="binding site" evidence="11">
    <location>
        <position position="208"/>
    </location>
    <ligand>
        <name>substrate</name>
    </ligand>
</feature>
<dbReference type="UniPathway" id="UPA00053">
    <property type="reaction ID" value="UER00088"/>
</dbReference>
<dbReference type="SMART" id="SM00530">
    <property type="entry name" value="HTH_XRE"/>
    <property type="match status" value="1"/>
</dbReference>
<keyword evidence="5 11" id="KW-0808">Transferase</keyword>
<comment type="pathway">
    <text evidence="1 11">Metabolic intermediate biosynthesis; chorismate biosynthesis; chorismate from D-erythrose 4-phosphate and phosphoenolpyruvate: step 5/7.</text>
</comment>
<evidence type="ECO:0000256" key="3">
    <source>
        <dbReference type="ARBA" id="ARBA00012154"/>
    </source>
</evidence>
<dbReference type="GO" id="GO:0008652">
    <property type="term" value="P:amino acid biosynthetic process"/>
    <property type="evidence" value="ECO:0007669"/>
    <property type="project" value="UniProtKB-KW"/>
</dbReference>
<feature type="binding site" evidence="11">
    <location>
        <position position="270"/>
    </location>
    <ligand>
        <name>ATP</name>
        <dbReference type="ChEBI" id="CHEBI:30616"/>
    </ligand>
</feature>
<evidence type="ECO:0000256" key="4">
    <source>
        <dbReference type="ARBA" id="ARBA00022605"/>
    </source>
</evidence>
<organism evidence="13 14">
    <name type="scientific">Pandoraea aquatica</name>
    <dbReference type="NCBI Taxonomy" id="2508290"/>
    <lineage>
        <taxon>Bacteria</taxon>
        <taxon>Pseudomonadati</taxon>
        <taxon>Pseudomonadota</taxon>
        <taxon>Betaproteobacteria</taxon>
        <taxon>Burkholderiales</taxon>
        <taxon>Burkholderiaceae</taxon>
        <taxon>Pandoraea</taxon>
    </lineage>
</organism>
<dbReference type="Gene3D" id="1.10.260.40">
    <property type="entry name" value="lambda repressor-like DNA-binding domains"/>
    <property type="match status" value="1"/>
</dbReference>
<feature type="binding site" evidence="11">
    <location>
        <position position="166"/>
    </location>
    <ligand>
        <name>Mg(2+)</name>
        <dbReference type="ChEBI" id="CHEBI:18420"/>
    </ligand>
</feature>
<dbReference type="PRINTS" id="PR01100">
    <property type="entry name" value="SHIKIMTKNASE"/>
</dbReference>
<dbReference type="GO" id="GO:0005524">
    <property type="term" value="F:ATP binding"/>
    <property type="evidence" value="ECO:0007669"/>
    <property type="project" value="UniProtKB-UniRule"/>
</dbReference>
<dbReference type="AlphaFoldDB" id="A0A5E4S115"/>
<keyword evidence="7 11" id="KW-0418">Kinase</keyword>
<keyword evidence="6 11" id="KW-0547">Nucleotide-binding</keyword>
<dbReference type="Proteomes" id="UP000366819">
    <property type="component" value="Unassembled WGS sequence"/>
</dbReference>
<feature type="binding site" evidence="11">
    <location>
        <position position="231"/>
    </location>
    <ligand>
        <name>substrate</name>
    </ligand>
</feature>
<dbReference type="PROSITE" id="PS01128">
    <property type="entry name" value="SHIKIMATE_KINASE"/>
    <property type="match status" value="1"/>
</dbReference>
<feature type="binding site" evidence="11">
    <location>
        <position position="291"/>
    </location>
    <ligand>
        <name>substrate</name>
    </ligand>
</feature>
<dbReference type="EC" id="2.7.1.71" evidence="3 11"/>
<keyword evidence="9 11" id="KW-0057">Aromatic amino acid biosynthesis</keyword>
<reference evidence="13 14" key="1">
    <citation type="submission" date="2019-08" db="EMBL/GenBank/DDBJ databases">
        <authorList>
            <person name="Peeters C."/>
        </authorList>
    </citation>
    <scope>NUCLEOTIDE SEQUENCE [LARGE SCALE GENOMIC DNA]</scope>
    <source>
        <strain evidence="13 14">LMG 31011</strain>
    </source>
</reference>
<dbReference type="SUPFAM" id="SSF52540">
    <property type="entry name" value="P-loop containing nucleoside triphosphate hydrolases"/>
    <property type="match status" value="1"/>
</dbReference>
<dbReference type="GO" id="GO:0009073">
    <property type="term" value="P:aromatic amino acid family biosynthetic process"/>
    <property type="evidence" value="ECO:0007669"/>
    <property type="project" value="UniProtKB-KW"/>
</dbReference>
<evidence type="ECO:0000259" key="12">
    <source>
        <dbReference type="PROSITE" id="PS50943"/>
    </source>
</evidence>
<dbReference type="InterPro" id="IPR010982">
    <property type="entry name" value="Lambda_DNA-bd_dom_sf"/>
</dbReference>